<dbReference type="PANTHER" id="PTHR47797:SF3">
    <property type="entry name" value="CYTOCHROME B561 DOMAIN-CONTAINING PROTEIN"/>
    <property type="match status" value="1"/>
</dbReference>
<organism evidence="9 10">
    <name type="scientific">Clydaea vesicula</name>
    <dbReference type="NCBI Taxonomy" id="447962"/>
    <lineage>
        <taxon>Eukaryota</taxon>
        <taxon>Fungi</taxon>
        <taxon>Fungi incertae sedis</taxon>
        <taxon>Chytridiomycota</taxon>
        <taxon>Chytridiomycota incertae sedis</taxon>
        <taxon>Chytridiomycetes</taxon>
        <taxon>Lobulomycetales</taxon>
        <taxon>Lobulomycetaceae</taxon>
        <taxon>Clydaea</taxon>
    </lineage>
</organism>
<feature type="transmembrane region" description="Helical" evidence="7">
    <location>
        <begin position="182"/>
        <end position="208"/>
    </location>
</feature>
<evidence type="ECO:0000256" key="5">
    <source>
        <dbReference type="ARBA" id="ARBA00022989"/>
    </source>
</evidence>
<feature type="transmembrane region" description="Helical" evidence="7">
    <location>
        <begin position="301"/>
        <end position="320"/>
    </location>
</feature>
<dbReference type="CDD" id="cd08760">
    <property type="entry name" value="Cyt_b561_FRRS1_like"/>
    <property type="match status" value="1"/>
</dbReference>
<keyword evidence="5 7" id="KW-1133">Transmembrane helix</keyword>
<evidence type="ECO:0000256" key="1">
    <source>
        <dbReference type="ARBA" id="ARBA00004370"/>
    </source>
</evidence>
<evidence type="ECO:0000256" key="3">
    <source>
        <dbReference type="ARBA" id="ARBA00022692"/>
    </source>
</evidence>
<accession>A0AAD5XWJ0</accession>
<gene>
    <name evidence="9" type="ORF">HK099_007185</name>
</gene>
<feature type="transmembrane region" description="Helical" evidence="7">
    <location>
        <begin position="269"/>
        <end position="289"/>
    </location>
</feature>
<sequence>MISFLDSSNWFAFGLGSEMNSAELAQPSKNQVLLSRRAAIGHDLPNKVKNQDFQVTESFSNETYSFVVFTRPKVASSAQGVERKLISGETPLIWAVGLVENGNIGFHTDFNIAAANLFSPKSAFNGQLPPPPMDNSSEERNNKRFLLMKIHGWVLFVAWGILAPLGIGVARYSKDYIPERWFNIHVSVLFGGSFILTIVGFILVFIAVDVGGYTHLDYTNFDFSGGVHILLGIGIVVLTFLQVISGFVIDKLFDANRTEIPWWDKAHHWVGRLLVTGSVINIPLGILLFDLVSHSINSVWLALYGGFIFSVLVTFGFLQYKIGGTEHKKLETSESQESLVESYGTFHENEETR</sequence>
<evidence type="ECO:0000256" key="7">
    <source>
        <dbReference type="SAM" id="Phobius"/>
    </source>
</evidence>
<protein>
    <recommendedName>
        <fullName evidence="8">Cytochrome b561 domain-containing protein</fullName>
    </recommendedName>
</protein>
<keyword evidence="2" id="KW-0813">Transport</keyword>
<dbReference type="Proteomes" id="UP001211065">
    <property type="component" value="Unassembled WGS sequence"/>
</dbReference>
<reference evidence="9" key="1">
    <citation type="submission" date="2020-05" db="EMBL/GenBank/DDBJ databases">
        <title>Phylogenomic resolution of chytrid fungi.</title>
        <authorList>
            <person name="Stajich J.E."/>
            <person name="Amses K."/>
            <person name="Simmons R."/>
            <person name="Seto K."/>
            <person name="Myers J."/>
            <person name="Bonds A."/>
            <person name="Quandt C.A."/>
            <person name="Barry K."/>
            <person name="Liu P."/>
            <person name="Grigoriev I."/>
            <person name="Longcore J.E."/>
            <person name="James T.Y."/>
        </authorList>
    </citation>
    <scope>NUCLEOTIDE SEQUENCE</scope>
    <source>
        <strain evidence="9">JEL0476</strain>
    </source>
</reference>
<keyword evidence="4" id="KW-0249">Electron transport</keyword>
<dbReference type="PROSITE" id="PS50939">
    <property type="entry name" value="CYTOCHROME_B561"/>
    <property type="match status" value="1"/>
</dbReference>
<feature type="transmembrane region" description="Helical" evidence="7">
    <location>
        <begin position="150"/>
        <end position="170"/>
    </location>
</feature>
<evidence type="ECO:0000313" key="10">
    <source>
        <dbReference type="Proteomes" id="UP001211065"/>
    </source>
</evidence>
<dbReference type="Gene3D" id="2.60.40.1210">
    <property type="entry name" value="Cellobiose dehydrogenase, cytochrome domain"/>
    <property type="match status" value="1"/>
</dbReference>
<dbReference type="Gene3D" id="1.20.120.1770">
    <property type="match status" value="1"/>
</dbReference>
<feature type="transmembrane region" description="Helical" evidence="7">
    <location>
        <begin position="228"/>
        <end position="249"/>
    </location>
</feature>
<feature type="domain" description="Cytochrome b561" evidence="8">
    <location>
        <begin position="114"/>
        <end position="321"/>
    </location>
</feature>
<evidence type="ECO:0000259" key="8">
    <source>
        <dbReference type="PROSITE" id="PS50939"/>
    </source>
</evidence>
<comment type="caution">
    <text evidence="9">The sequence shown here is derived from an EMBL/GenBank/DDBJ whole genome shotgun (WGS) entry which is preliminary data.</text>
</comment>
<keyword evidence="6 7" id="KW-0472">Membrane</keyword>
<dbReference type="GO" id="GO:0016020">
    <property type="term" value="C:membrane"/>
    <property type="evidence" value="ECO:0007669"/>
    <property type="project" value="UniProtKB-SubCell"/>
</dbReference>
<evidence type="ECO:0000256" key="2">
    <source>
        <dbReference type="ARBA" id="ARBA00022448"/>
    </source>
</evidence>
<dbReference type="InterPro" id="IPR006593">
    <property type="entry name" value="Cyt_b561/ferric_Rdtase_TM"/>
</dbReference>
<proteinExistence type="predicted"/>
<dbReference type="AlphaFoldDB" id="A0AAD5XWJ0"/>
<evidence type="ECO:0000313" key="9">
    <source>
        <dbReference type="EMBL" id="KAJ3213795.1"/>
    </source>
</evidence>
<evidence type="ECO:0000256" key="6">
    <source>
        <dbReference type="ARBA" id="ARBA00023136"/>
    </source>
</evidence>
<name>A0AAD5XWJ0_9FUNG</name>
<evidence type="ECO:0000256" key="4">
    <source>
        <dbReference type="ARBA" id="ARBA00022982"/>
    </source>
</evidence>
<dbReference type="PANTHER" id="PTHR47797">
    <property type="entry name" value="DEHYDROGENASE, PUTATIVE (AFU_ORTHOLOGUE AFUA_8G05805)-RELATED"/>
    <property type="match status" value="1"/>
</dbReference>
<dbReference type="EMBL" id="JADGJW010000676">
    <property type="protein sequence ID" value="KAJ3213795.1"/>
    <property type="molecule type" value="Genomic_DNA"/>
</dbReference>
<dbReference type="SUPFAM" id="SSF49344">
    <property type="entry name" value="CBD9-like"/>
    <property type="match status" value="1"/>
</dbReference>
<comment type="subcellular location">
    <subcellularLocation>
        <location evidence="1">Membrane</location>
    </subcellularLocation>
</comment>
<keyword evidence="3 7" id="KW-0812">Transmembrane</keyword>
<dbReference type="SMART" id="SM00665">
    <property type="entry name" value="B561"/>
    <property type="match status" value="1"/>
</dbReference>
<keyword evidence="10" id="KW-1185">Reference proteome</keyword>